<protein>
    <submittedName>
        <fullName evidence="1">Uncharacterized protein</fullName>
    </submittedName>
</protein>
<dbReference type="GeneID" id="30962370"/>
<dbReference type="EMBL" id="KV454485">
    <property type="protein sequence ID" value="ODV59609.1"/>
    <property type="molecule type" value="Genomic_DNA"/>
</dbReference>
<reference evidence="2" key="1">
    <citation type="submission" date="2016-05" db="EMBL/GenBank/DDBJ databases">
        <title>Comparative genomics of biotechnologically important yeasts.</title>
        <authorList>
            <consortium name="DOE Joint Genome Institute"/>
            <person name="Riley R."/>
            <person name="Haridas S."/>
            <person name="Wolfe K.H."/>
            <person name="Lopes M.R."/>
            <person name="Hittinger C.T."/>
            <person name="Goker M."/>
            <person name="Salamov A."/>
            <person name="Wisecaver J."/>
            <person name="Long T.M."/>
            <person name="Aerts A.L."/>
            <person name="Barry K."/>
            <person name="Choi C."/>
            <person name="Clum A."/>
            <person name="Coughlan A.Y."/>
            <person name="Deshpande S."/>
            <person name="Douglass A.P."/>
            <person name="Hanson S.J."/>
            <person name="Klenk H.-P."/>
            <person name="Labutti K."/>
            <person name="Lapidus A."/>
            <person name="Lindquist E."/>
            <person name="Lipzen A."/>
            <person name="Meier-Kolthoff J.P."/>
            <person name="Ohm R.A."/>
            <person name="Otillar R.P."/>
            <person name="Pangilinan J."/>
            <person name="Peng Y."/>
            <person name="Rokas A."/>
            <person name="Rosa C.A."/>
            <person name="Scheuner C."/>
            <person name="Sibirny A.A."/>
            <person name="Slot J.C."/>
            <person name="Stielow J.B."/>
            <person name="Sun H."/>
            <person name="Kurtzman C.P."/>
            <person name="Blackwell M."/>
            <person name="Grigoriev I.V."/>
            <person name="Jeffries T.W."/>
        </authorList>
    </citation>
    <scope>NUCLEOTIDE SEQUENCE [LARGE SCALE GENOMIC DNA]</scope>
    <source>
        <strain evidence="2">DSM 1968</strain>
    </source>
</reference>
<proteinExistence type="predicted"/>
<name>A0A1D2VDD5_9ASCO</name>
<dbReference type="AlphaFoldDB" id="A0A1D2VDD5"/>
<keyword evidence="2" id="KW-1185">Reference proteome</keyword>
<organism evidence="1 2">
    <name type="scientific">Ascoidea rubescens DSM 1968</name>
    <dbReference type="NCBI Taxonomy" id="1344418"/>
    <lineage>
        <taxon>Eukaryota</taxon>
        <taxon>Fungi</taxon>
        <taxon>Dikarya</taxon>
        <taxon>Ascomycota</taxon>
        <taxon>Saccharomycotina</taxon>
        <taxon>Saccharomycetes</taxon>
        <taxon>Ascoideaceae</taxon>
        <taxon>Ascoidea</taxon>
    </lineage>
</organism>
<dbReference type="RefSeq" id="XP_020045916.1">
    <property type="nucleotide sequence ID" value="XM_020188734.1"/>
</dbReference>
<evidence type="ECO:0000313" key="1">
    <source>
        <dbReference type="EMBL" id="ODV59609.1"/>
    </source>
</evidence>
<gene>
    <name evidence="1" type="ORF">ASCRUDRAFT_110010</name>
</gene>
<dbReference type="Proteomes" id="UP000095038">
    <property type="component" value="Unassembled WGS sequence"/>
</dbReference>
<accession>A0A1D2VDD5</accession>
<evidence type="ECO:0000313" key="2">
    <source>
        <dbReference type="Proteomes" id="UP000095038"/>
    </source>
</evidence>
<sequence>MVNPNAKAARGSFFLQPSFFRFSHYCCLFSPTLKSPEDPKCFGQTNRVPRKKKKITHFVKHFPILSWNRISHFFMVFSCIKCL</sequence>
<dbReference type="InParanoid" id="A0A1D2VDD5"/>